<evidence type="ECO:0000259" key="8">
    <source>
        <dbReference type="PROSITE" id="PS50102"/>
    </source>
</evidence>
<evidence type="ECO:0000256" key="2">
    <source>
        <dbReference type="ARBA" id="ARBA00022664"/>
    </source>
</evidence>
<name>A0A9P6B3C3_9AGAM</name>
<evidence type="ECO:0000256" key="7">
    <source>
        <dbReference type="SAM" id="MobiDB-lite"/>
    </source>
</evidence>
<accession>A0A9P6B3C3</accession>
<keyword evidence="5" id="KW-0508">mRNA splicing</keyword>
<keyword evidence="2" id="KW-0507">mRNA processing</keyword>
<gene>
    <name evidence="9" type="ORF">BS47DRAFT_1442731</name>
</gene>
<dbReference type="SUPFAM" id="SSF54928">
    <property type="entry name" value="RNA-binding domain, RBD"/>
    <property type="match status" value="2"/>
</dbReference>
<evidence type="ECO:0000256" key="5">
    <source>
        <dbReference type="ARBA" id="ARBA00023187"/>
    </source>
</evidence>
<comment type="caution">
    <text evidence="9">The sequence shown here is derived from an EMBL/GenBank/DDBJ whole genome shotgun (WGS) entry which is preliminary data.</text>
</comment>
<dbReference type="PROSITE" id="PS50102">
    <property type="entry name" value="RRM"/>
    <property type="match status" value="1"/>
</dbReference>
<evidence type="ECO:0000256" key="1">
    <source>
        <dbReference type="ARBA" id="ARBA00007747"/>
    </source>
</evidence>
<evidence type="ECO:0000256" key="3">
    <source>
        <dbReference type="ARBA" id="ARBA00022737"/>
    </source>
</evidence>
<dbReference type="PANTHER" id="PTHR15608:SF0">
    <property type="entry name" value="HIV TAT-SPECIFIC FACTOR 1"/>
    <property type="match status" value="1"/>
</dbReference>
<evidence type="ECO:0000256" key="6">
    <source>
        <dbReference type="PROSITE-ProRule" id="PRU00176"/>
    </source>
</evidence>
<feature type="domain" description="RRM" evidence="8">
    <location>
        <begin position="123"/>
        <end position="206"/>
    </location>
</feature>
<dbReference type="Pfam" id="PF00076">
    <property type="entry name" value="RRM_1"/>
    <property type="match status" value="2"/>
</dbReference>
<dbReference type="EMBL" id="MU128942">
    <property type="protein sequence ID" value="KAF9516195.1"/>
    <property type="molecule type" value="Genomic_DNA"/>
</dbReference>
<evidence type="ECO:0000313" key="9">
    <source>
        <dbReference type="EMBL" id="KAF9516195.1"/>
    </source>
</evidence>
<feature type="compositionally biased region" description="Basic and acidic residues" evidence="7">
    <location>
        <begin position="23"/>
        <end position="36"/>
    </location>
</feature>
<dbReference type="FunFam" id="3.30.70.330:FF:000105">
    <property type="entry name" value="HIV Tat-specific factor 1 homolog"/>
    <property type="match status" value="1"/>
</dbReference>
<dbReference type="Gene3D" id="3.30.70.330">
    <property type="match status" value="2"/>
</dbReference>
<dbReference type="InterPro" id="IPR035979">
    <property type="entry name" value="RBD_domain_sf"/>
</dbReference>
<feature type="region of interest" description="Disordered" evidence="7">
    <location>
        <begin position="82"/>
        <end position="127"/>
    </location>
</feature>
<dbReference type="GO" id="GO:0003723">
    <property type="term" value="F:RNA binding"/>
    <property type="evidence" value="ECO:0007669"/>
    <property type="project" value="UniProtKB-UniRule"/>
</dbReference>
<keyword evidence="4 6" id="KW-0694">RNA-binding</keyword>
<dbReference type="PANTHER" id="PTHR15608">
    <property type="entry name" value="SPLICING FACTOR U2AF-ASSOCIATED PROTEIN 2"/>
    <property type="match status" value="1"/>
</dbReference>
<dbReference type="GO" id="GO:0000398">
    <property type="term" value="P:mRNA splicing, via spliceosome"/>
    <property type="evidence" value="ECO:0007669"/>
    <property type="project" value="UniProtKB-ARBA"/>
</dbReference>
<sequence length="399" mass="44120">MAEAEKPHPTAGEDGNPSQAFVDDPHISFDKESGKWRYETDDGQEFEYDMTARAWVPLVDEELVRAQQAAYAVPGVDEEAPAAPVLKRTKKRKEMDYTSNSGPSGTQTSIKRGKTNTKGDYAGLPPDTTREELEARFKVCGVLMLDKDNEQSNIKMYADDGGAFTGEALVVYFKEESVDLAIRMLDEAEFRVGEAGTVMRVKRGEFTHKEGGAGGEAGAPPPRRVVDKKKATARIAKLNRQVSHGCVDKLADWDSSDEDDAEKSRSATTRTRSVLLKHMFTLEQLDEDASLLLDLKEEVREECETLGEVTNVVLYDKEPEGIMMIKFKEPLSAQACVIKMNGRFFDGRRVVATLFDGKVKFKRSGVGDAEGGELDEGADEAEKKRLDAFAEWLEEGGGK</sequence>
<dbReference type="InterPro" id="IPR034393">
    <property type="entry name" value="TatSF1-like"/>
</dbReference>
<dbReference type="OrthoDB" id="10258585at2759"/>
<comment type="similarity">
    <text evidence="1">Belongs to the HTATSF1 family.</text>
</comment>
<feature type="region of interest" description="Disordered" evidence="7">
    <location>
        <begin position="206"/>
        <end position="225"/>
    </location>
</feature>
<proteinExistence type="inferred from homology"/>
<keyword evidence="10" id="KW-1185">Reference proteome</keyword>
<evidence type="ECO:0000313" key="10">
    <source>
        <dbReference type="Proteomes" id="UP000886523"/>
    </source>
</evidence>
<dbReference type="CDD" id="cd12285">
    <property type="entry name" value="RRM3_RBM39_like"/>
    <property type="match status" value="1"/>
</dbReference>
<evidence type="ECO:0000256" key="4">
    <source>
        <dbReference type="ARBA" id="ARBA00022884"/>
    </source>
</evidence>
<dbReference type="Proteomes" id="UP000886523">
    <property type="component" value="Unassembled WGS sequence"/>
</dbReference>
<dbReference type="InterPro" id="IPR012677">
    <property type="entry name" value="Nucleotide-bd_a/b_plait_sf"/>
</dbReference>
<dbReference type="GO" id="GO:0005686">
    <property type="term" value="C:U2 snRNP"/>
    <property type="evidence" value="ECO:0007669"/>
    <property type="project" value="TreeGrafter"/>
</dbReference>
<organism evidence="9 10">
    <name type="scientific">Hydnum rufescens UP504</name>
    <dbReference type="NCBI Taxonomy" id="1448309"/>
    <lineage>
        <taxon>Eukaryota</taxon>
        <taxon>Fungi</taxon>
        <taxon>Dikarya</taxon>
        <taxon>Basidiomycota</taxon>
        <taxon>Agaricomycotina</taxon>
        <taxon>Agaricomycetes</taxon>
        <taxon>Cantharellales</taxon>
        <taxon>Hydnaceae</taxon>
        <taxon>Hydnum</taxon>
    </lineage>
</organism>
<feature type="compositionally biased region" description="Polar residues" evidence="7">
    <location>
        <begin position="97"/>
        <end position="110"/>
    </location>
</feature>
<feature type="region of interest" description="Disordered" evidence="7">
    <location>
        <begin position="1"/>
        <end position="36"/>
    </location>
</feature>
<dbReference type="InterPro" id="IPR000504">
    <property type="entry name" value="RRM_dom"/>
</dbReference>
<keyword evidence="3" id="KW-0677">Repeat</keyword>
<reference evidence="9" key="1">
    <citation type="journal article" date="2020" name="Nat. Commun.">
        <title>Large-scale genome sequencing of mycorrhizal fungi provides insights into the early evolution of symbiotic traits.</title>
        <authorList>
            <person name="Miyauchi S."/>
            <person name="Kiss E."/>
            <person name="Kuo A."/>
            <person name="Drula E."/>
            <person name="Kohler A."/>
            <person name="Sanchez-Garcia M."/>
            <person name="Morin E."/>
            <person name="Andreopoulos B."/>
            <person name="Barry K.W."/>
            <person name="Bonito G."/>
            <person name="Buee M."/>
            <person name="Carver A."/>
            <person name="Chen C."/>
            <person name="Cichocki N."/>
            <person name="Clum A."/>
            <person name="Culley D."/>
            <person name="Crous P.W."/>
            <person name="Fauchery L."/>
            <person name="Girlanda M."/>
            <person name="Hayes R.D."/>
            <person name="Keri Z."/>
            <person name="LaButti K."/>
            <person name="Lipzen A."/>
            <person name="Lombard V."/>
            <person name="Magnuson J."/>
            <person name="Maillard F."/>
            <person name="Murat C."/>
            <person name="Nolan M."/>
            <person name="Ohm R.A."/>
            <person name="Pangilinan J."/>
            <person name="Pereira M.F."/>
            <person name="Perotto S."/>
            <person name="Peter M."/>
            <person name="Pfister S."/>
            <person name="Riley R."/>
            <person name="Sitrit Y."/>
            <person name="Stielow J.B."/>
            <person name="Szollosi G."/>
            <person name="Zifcakova L."/>
            <person name="Stursova M."/>
            <person name="Spatafora J.W."/>
            <person name="Tedersoo L."/>
            <person name="Vaario L.M."/>
            <person name="Yamada A."/>
            <person name="Yan M."/>
            <person name="Wang P."/>
            <person name="Xu J."/>
            <person name="Bruns T."/>
            <person name="Baldrian P."/>
            <person name="Vilgalys R."/>
            <person name="Dunand C."/>
            <person name="Henrissat B."/>
            <person name="Grigoriev I.V."/>
            <person name="Hibbett D."/>
            <person name="Nagy L.G."/>
            <person name="Martin F.M."/>
        </authorList>
    </citation>
    <scope>NUCLEOTIDE SEQUENCE</scope>
    <source>
        <strain evidence="9">UP504</strain>
    </source>
</reference>
<protein>
    <recommendedName>
        <fullName evidence="8">RRM domain-containing protein</fullName>
    </recommendedName>
</protein>
<dbReference type="GO" id="GO:0005684">
    <property type="term" value="C:U2-type spliceosomal complex"/>
    <property type="evidence" value="ECO:0007669"/>
    <property type="project" value="TreeGrafter"/>
</dbReference>
<dbReference type="AlphaFoldDB" id="A0A9P6B3C3"/>